<gene>
    <name evidence="3" type="ORF">F9B16_25075</name>
</gene>
<feature type="chain" id="PRO_5038623491" description="Peptidase M15B domain-containing protein" evidence="2">
    <location>
        <begin position="42"/>
        <end position="357"/>
    </location>
</feature>
<feature type="region of interest" description="Disordered" evidence="1">
    <location>
        <begin position="1"/>
        <end position="21"/>
    </location>
</feature>
<proteinExistence type="predicted"/>
<organism evidence="3 4">
    <name type="scientific">Actinomadura montaniterrae</name>
    <dbReference type="NCBI Taxonomy" id="1803903"/>
    <lineage>
        <taxon>Bacteria</taxon>
        <taxon>Bacillati</taxon>
        <taxon>Actinomycetota</taxon>
        <taxon>Actinomycetes</taxon>
        <taxon>Streptosporangiales</taxon>
        <taxon>Thermomonosporaceae</taxon>
        <taxon>Actinomadura</taxon>
    </lineage>
</organism>
<comment type="caution">
    <text evidence="3">The sequence shown here is derived from an EMBL/GenBank/DDBJ whole genome shotgun (WGS) entry which is preliminary data.</text>
</comment>
<feature type="compositionally biased region" description="Low complexity" evidence="1">
    <location>
        <begin position="68"/>
        <end position="84"/>
    </location>
</feature>
<protein>
    <recommendedName>
        <fullName evidence="5">Peptidase M15B domain-containing protein</fullName>
    </recommendedName>
</protein>
<dbReference type="RefSeq" id="WP_151542572.1">
    <property type="nucleotide sequence ID" value="NZ_WBMR01000079.1"/>
</dbReference>
<dbReference type="OrthoDB" id="3533852at2"/>
<evidence type="ECO:0000256" key="1">
    <source>
        <dbReference type="SAM" id="MobiDB-lite"/>
    </source>
</evidence>
<feature type="compositionally biased region" description="Pro residues" evidence="1">
    <location>
        <begin position="183"/>
        <end position="194"/>
    </location>
</feature>
<evidence type="ECO:0000313" key="4">
    <source>
        <dbReference type="Proteomes" id="UP000483004"/>
    </source>
</evidence>
<feature type="region of interest" description="Disordered" evidence="1">
    <location>
        <begin position="45"/>
        <end position="200"/>
    </location>
</feature>
<evidence type="ECO:0000313" key="3">
    <source>
        <dbReference type="EMBL" id="KAB2376485.1"/>
    </source>
</evidence>
<feature type="signal peptide" evidence="2">
    <location>
        <begin position="1"/>
        <end position="41"/>
    </location>
</feature>
<dbReference type="EMBL" id="WBMR01000079">
    <property type="protein sequence ID" value="KAB2376485.1"/>
    <property type="molecule type" value="Genomic_DNA"/>
</dbReference>
<reference evidence="3 4" key="1">
    <citation type="submission" date="2019-09" db="EMBL/GenBank/DDBJ databases">
        <title>Actinomadura physcomitrii sp. nov., a novel actinomycete isolated from moss [Physcomitrium sphaericum (Ludw) Fuernr].</title>
        <authorList>
            <person name="Liu C."/>
            <person name="Zhuang X."/>
        </authorList>
    </citation>
    <scope>NUCLEOTIDE SEQUENCE [LARGE SCALE GENOMIC DNA]</scope>
    <source>
        <strain evidence="3 4">CYP1-1B</strain>
    </source>
</reference>
<dbReference type="Proteomes" id="UP000483004">
    <property type="component" value="Unassembled WGS sequence"/>
</dbReference>
<feature type="compositionally biased region" description="Low complexity" evidence="1">
    <location>
        <begin position="135"/>
        <end position="148"/>
    </location>
</feature>
<evidence type="ECO:0000256" key="2">
    <source>
        <dbReference type="SAM" id="SignalP"/>
    </source>
</evidence>
<evidence type="ECO:0008006" key="5">
    <source>
        <dbReference type="Google" id="ProtNLM"/>
    </source>
</evidence>
<sequence length="357" mass="35493">MNRPPAVRTPAPCLRPRPRRKPACTALTTLLATAAALVATAQVAPADATTAPPPGPSPVAAPPPPDPLAAGAPARPPDGAAPALSPTAGGAPPVTMASAEGTAAATSHPPLAPGFPPVAHSPGGAQAAAQPRDPSPAGSPAAQQASPQAPDPGPAPSSPLPGTLAGLAPSAAATGVGGVLPPENSPSPATPPAAPDEATVPDEAMAPDAAAGAVSGVLTAALPDLPDSVRLHHEDAAGFLRANGIRWRSTGHCSDRARPSCTSFDGLRWGTIKGLLDFRAESGCPITITGGTERGHAGGPRGHAAGYKLDIAPTRCVDAAIRRYPYQGVRGDGARLYRSPDGTLFARERDHWDVAFG</sequence>
<accession>A0A6L3VX04</accession>
<feature type="compositionally biased region" description="Pro residues" evidence="1">
    <location>
        <begin position="51"/>
        <end position="67"/>
    </location>
</feature>
<name>A0A6L3VX04_9ACTN</name>
<dbReference type="AlphaFoldDB" id="A0A6L3VX04"/>
<keyword evidence="2" id="KW-0732">Signal</keyword>
<feature type="compositionally biased region" description="Pro residues" evidence="1">
    <location>
        <begin position="149"/>
        <end position="159"/>
    </location>
</feature>
<keyword evidence="4" id="KW-1185">Reference proteome</keyword>